<gene>
    <name evidence="1" type="ORF">OXX778_LOCUS13664</name>
</gene>
<keyword evidence="2" id="KW-1185">Reference proteome</keyword>
<comment type="caution">
    <text evidence="1">The sequence shown here is derived from an EMBL/GenBank/DDBJ whole genome shotgun (WGS) entry which is preliminary data.</text>
</comment>
<protein>
    <submittedName>
        <fullName evidence="1">Uncharacterized protein</fullName>
    </submittedName>
</protein>
<organism evidence="1 2">
    <name type="scientific">Brachionus calyciflorus</name>
    <dbReference type="NCBI Taxonomy" id="104777"/>
    <lineage>
        <taxon>Eukaryota</taxon>
        <taxon>Metazoa</taxon>
        <taxon>Spiralia</taxon>
        <taxon>Gnathifera</taxon>
        <taxon>Rotifera</taxon>
        <taxon>Eurotatoria</taxon>
        <taxon>Monogononta</taxon>
        <taxon>Pseudotrocha</taxon>
        <taxon>Ploima</taxon>
        <taxon>Brachionidae</taxon>
        <taxon>Brachionus</taxon>
    </lineage>
</organism>
<accession>A0A814CQL1</accession>
<name>A0A814CQL1_9BILA</name>
<dbReference type="AlphaFoldDB" id="A0A814CQL1"/>
<sequence length="72" mass="8518">MDYEQFDWGTIHHCKFYDEPKSPTALIFLRFCNTDVHKKLIAKLNGIEWPKAINRIRLQIKNNATQTDPVMI</sequence>
<proteinExistence type="predicted"/>
<evidence type="ECO:0000313" key="2">
    <source>
        <dbReference type="Proteomes" id="UP000663879"/>
    </source>
</evidence>
<reference evidence="1" key="1">
    <citation type="submission" date="2021-02" db="EMBL/GenBank/DDBJ databases">
        <authorList>
            <person name="Nowell W R."/>
        </authorList>
    </citation>
    <scope>NUCLEOTIDE SEQUENCE</scope>
    <source>
        <strain evidence="1">Ploen Becks lab</strain>
    </source>
</reference>
<dbReference type="Proteomes" id="UP000663879">
    <property type="component" value="Unassembled WGS sequence"/>
</dbReference>
<evidence type="ECO:0000313" key="1">
    <source>
        <dbReference type="EMBL" id="CAF0945557.1"/>
    </source>
</evidence>
<dbReference type="EMBL" id="CAJNOC010002666">
    <property type="protein sequence ID" value="CAF0945557.1"/>
    <property type="molecule type" value="Genomic_DNA"/>
</dbReference>